<evidence type="ECO:0000313" key="12">
    <source>
        <dbReference type="EMBL" id="KGH02922.1"/>
    </source>
</evidence>
<dbReference type="InterPro" id="IPR005829">
    <property type="entry name" value="Sugar_transporter_CS"/>
</dbReference>
<keyword evidence="6 10" id="KW-0812">Transmembrane</keyword>
<keyword evidence="4" id="KW-0813">Transport</keyword>
<dbReference type="PANTHER" id="PTHR23517">
    <property type="entry name" value="RESISTANCE PROTEIN MDTM, PUTATIVE-RELATED-RELATED"/>
    <property type="match status" value="1"/>
</dbReference>
<feature type="transmembrane region" description="Helical" evidence="10">
    <location>
        <begin position="153"/>
        <end position="172"/>
    </location>
</feature>
<dbReference type="Pfam" id="PF07690">
    <property type="entry name" value="MFS_1"/>
    <property type="match status" value="1"/>
</dbReference>
<reference evidence="12 13" key="1">
    <citation type="submission" date="2013-09" db="EMBL/GenBank/DDBJ databases">
        <title>High correlation between genotypes and phenotypes of environmental bacteria Comamonas testosteroni strains.</title>
        <authorList>
            <person name="Liu L."/>
            <person name="Zhu W."/>
            <person name="Xia X."/>
            <person name="Xu B."/>
            <person name="Luo M."/>
            <person name="Wang G."/>
        </authorList>
    </citation>
    <scope>NUCLEOTIDE SEQUENCE [LARGE SCALE GENOMIC DNA]</scope>
    <source>
        <strain evidence="12 13">DF2</strain>
    </source>
</reference>
<dbReference type="EMBL" id="AWTP01000176">
    <property type="protein sequence ID" value="KGH02922.1"/>
    <property type="molecule type" value="Genomic_DNA"/>
</dbReference>
<feature type="region of interest" description="Disordered" evidence="9">
    <location>
        <begin position="1"/>
        <end position="25"/>
    </location>
</feature>
<feature type="transmembrane region" description="Helical" evidence="10">
    <location>
        <begin position="263"/>
        <end position="281"/>
    </location>
</feature>
<dbReference type="GO" id="GO:0005886">
    <property type="term" value="C:plasma membrane"/>
    <property type="evidence" value="ECO:0007669"/>
    <property type="project" value="UniProtKB-SubCell"/>
</dbReference>
<evidence type="ECO:0000256" key="6">
    <source>
        <dbReference type="ARBA" id="ARBA00022692"/>
    </source>
</evidence>
<evidence type="ECO:0000256" key="7">
    <source>
        <dbReference type="ARBA" id="ARBA00022989"/>
    </source>
</evidence>
<feature type="transmembrane region" description="Helical" evidence="10">
    <location>
        <begin position="384"/>
        <end position="405"/>
    </location>
</feature>
<feature type="transmembrane region" description="Helical" evidence="10">
    <location>
        <begin position="317"/>
        <end position="336"/>
    </location>
</feature>
<evidence type="ECO:0000313" key="13">
    <source>
        <dbReference type="Proteomes" id="UP000029549"/>
    </source>
</evidence>
<dbReference type="PROSITE" id="PS00216">
    <property type="entry name" value="SUGAR_TRANSPORT_1"/>
    <property type="match status" value="1"/>
</dbReference>
<keyword evidence="5" id="KW-1003">Cell membrane</keyword>
<feature type="domain" description="Major facilitator superfamily (MFS) profile" evidence="11">
    <location>
        <begin position="29"/>
        <end position="410"/>
    </location>
</feature>
<comment type="subcellular location">
    <subcellularLocation>
        <location evidence="2">Cell membrane</location>
        <topology evidence="2">Multi-pass membrane protein</topology>
    </subcellularLocation>
</comment>
<dbReference type="CDD" id="cd17472">
    <property type="entry name" value="MFS_YajR_like"/>
    <property type="match status" value="1"/>
</dbReference>
<dbReference type="InterPro" id="IPR001958">
    <property type="entry name" value="Tet-R_TetA/multi-R_MdtG-like"/>
</dbReference>
<feature type="transmembrane region" description="Helical" evidence="10">
    <location>
        <begin position="232"/>
        <end position="257"/>
    </location>
</feature>
<feature type="transmembrane region" description="Helical" evidence="10">
    <location>
        <begin position="178"/>
        <end position="203"/>
    </location>
</feature>
<evidence type="ECO:0000259" key="11">
    <source>
        <dbReference type="PROSITE" id="PS50850"/>
    </source>
</evidence>
<evidence type="ECO:0000256" key="10">
    <source>
        <dbReference type="SAM" id="Phobius"/>
    </source>
</evidence>
<feature type="compositionally biased region" description="Polar residues" evidence="9">
    <location>
        <begin position="1"/>
        <end position="24"/>
    </location>
</feature>
<dbReference type="PANTHER" id="PTHR23517:SF2">
    <property type="entry name" value="MULTIDRUG RESISTANCE PROTEIN MDTH"/>
    <property type="match status" value="1"/>
</dbReference>
<dbReference type="PRINTS" id="PR01035">
    <property type="entry name" value="TCRTETA"/>
</dbReference>
<dbReference type="InterPro" id="IPR050171">
    <property type="entry name" value="MFS_Transporters"/>
</dbReference>
<comment type="caution">
    <text evidence="12">The sequence shown here is derived from an EMBL/GenBank/DDBJ whole genome shotgun (WGS) entry which is preliminary data.</text>
</comment>
<dbReference type="AlphaFoldDB" id="A0A0E3CA50"/>
<feature type="transmembrane region" description="Helical" evidence="10">
    <location>
        <begin position="357"/>
        <end position="378"/>
    </location>
</feature>
<keyword evidence="8 10" id="KW-0472">Membrane</keyword>
<feature type="transmembrane region" description="Helical" evidence="10">
    <location>
        <begin position="65"/>
        <end position="85"/>
    </location>
</feature>
<evidence type="ECO:0000256" key="1">
    <source>
        <dbReference type="ARBA" id="ARBA00003279"/>
    </source>
</evidence>
<name>A0A0E3CA50_9BURK</name>
<evidence type="ECO:0000256" key="5">
    <source>
        <dbReference type="ARBA" id="ARBA00022475"/>
    </source>
</evidence>
<evidence type="ECO:0000256" key="8">
    <source>
        <dbReference type="ARBA" id="ARBA00023136"/>
    </source>
</evidence>
<dbReference type="Proteomes" id="UP000029549">
    <property type="component" value="Unassembled WGS sequence"/>
</dbReference>
<dbReference type="GO" id="GO:0022857">
    <property type="term" value="F:transmembrane transporter activity"/>
    <property type="evidence" value="ECO:0007669"/>
    <property type="project" value="InterPro"/>
</dbReference>
<gene>
    <name evidence="12" type="ORF">P608_26590</name>
</gene>
<comment type="similarity">
    <text evidence="3">Belongs to the major facilitator superfamily. TCR/Tet family.</text>
</comment>
<evidence type="ECO:0000256" key="4">
    <source>
        <dbReference type="ARBA" id="ARBA00022448"/>
    </source>
</evidence>
<evidence type="ECO:0000256" key="3">
    <source>
        <dbReference type="ARBA" id="ARBA00007520"/>
    </source>
</evidence>
<comment type="function">
    <text evidence="1">Resistance to tetracycline by an active tetracycline efflux. This is an energy-dependent process that decreases the accumulation of the antibiotic in whole cells. This protein functions as a metal-tetracycline/H(+) antiporter.</text>
</comment>
<evidence type="ECO:0000256" key="2">
    <source>
        <dbReference type="ARBA" id="ARBA00004651"/>
    </source>
</evidence>
<accession>A0A0E3CA50</accession>
<dbReference type="InterPro" id="IPR036259">
    <property type="entry name" value="MFS_trans_sf"/>
</dbReference>
<feature type="transmembrane region" description="Helical" evidence="10">
    <location>
        <begin position="32"/>
        <end position="53"/>
    </location>
</feature>
<feature type="transmembrane region" description="Helical" evidence="10">
    <location>
        <begin position="97"/>
        <end position="115"/>
    </location>
</feature>
<dbReference type="Gene3D" id="1.20.1250.20">
    <property type="entry name" value="MFS general substrate transporter like domains"/>
    <property type="match status" value="1"/>
</dbReference>
<protein>
    <submittedName>
        <fullName evidence="12">Membrane protein</fullName>
    </submittedName>
</protein>
<sequence length="411" mass="42905">MKKINTSPSAGTQGTDKSSSTMTSQERRSSGALALIFALRMLGLFLVLPVFMLEARKYPGGDDPAMIGLAMGLYGLTQALFQLPIGLASDRIGRKRVIVAGLLVFAAGSLIAAMADSLTGLMAGRAIQGAGAVSAAVTALLADLTRDGVRTKAMAMVGGSIGLMFALALVLAPLLNAWIGLSGIFGLTCALALAGIAVVLWVVPPEPRQHADAPKGKFSELLGQSDLLRLNFGVFILHTVQMSMWVAVPAMLVQAGLAKEQHWHIYLPAVLLSFLAMGLLFSMERKGKLRKALLGAIGLVLVVQIGLGMLAASGTIPTVWCMALLMFLFFCGFNALEATQPSLVSRMAPAPLRGAALGAYNTLQSLGLFAGGAVGGAVAKFAGVPGLFIMTAVLVALWLVVTWPLRPVGRH</sequence>
<feature type="transmembrane region" description="Helical" evidence="10">
    <location>
        <begin position="121"/>
        <end position="141"/>
    </location>
</feature>
<feature type="transmembrane region" description="Helical" evidence="10">
    <location>
        <begin position="293"/>
        <end position="311"/>
    </location>
</feature>
<dbReference type="SUPFAM" id="SSF103473">
    <property type="entry name" value="MFS general substrate transporter"/>
    <property type="match status" value="1"/>
</dbReference>
<proteinExistence type="inferred from homology"/>
<dbReference type="InterPro" id="IPR011701">
    <property type="entry name" value="MFS"/>
</dbReference>
<keyword evidence="13" id="KW-1185">Reference proteome</keyword>
<keyword evidence="7 10" id="KW-1133">Transmembrane helix</keyword>
<dbReference type="InterPro" id="IPR020846">
    <property type="entry name" value="MFS_dom"/>
</dbReference>
<evidence type="ECO:0000256" key="9">
    <source>
        <dbReference type="SAM" id="MobiDB-lite"/>
    </source>
</evidence>
<organism evidence="12 13">
    <name type="scientific">Comamonas thiooxydans</name>
    <dbReference type="NCBI Taxonomy" id="363952"/>
    <lineage>
        <taxon>Bacteria</taxon>
        <taxon>Pseudomonadati</taxon>
        <taxon>Pseudomonadota</taxon>
        <taxon>Betaproteobacteria</taxon>
        <taxon>Burkholderiales</taxon>
        <taxon>Comamonadaceae</taxon>
        <taxon>Comamonas</taxon>
    </lineage>
</organism>
<dbReference type="PROSITE" id="PS50850">
    <property type="entry name" value="MFS"/>
    <property type="match status" value="1"/>
</dbReference>